<name>A0A9D2U5J3_9FIRM</name>
<gene>
    <name evidence="1" type="ORF">H9910_00705</name>
</gene>
<dbReference type="EMBL" id="DWUU01000007">
    <property type="protein sequence ID" value="HJD41520.1"/>
    <property type="molecule type" value="Genomic_DNA"/>
</dbReference>
<dbReference type="Proteomes" id="UP000823909">
    <property type="component" value="Unassembled WGS sequence"/>
</dbReference>
<accession>A0A9D2U5J3</accession>
<reference evidence="1" key="1">
    <citation type="journal article" date="2021" name="PeerJ">
        <title>Extensive microbial diversity within the chicken gut microbiome revealed by metagenomics and culture.</title>
        <authorList>
            <person name="Gilroy R."/>
            <person name="Ravi A."/>
            <person name="Getino M."/>
            <person name="Pursley I."/>
            <person name="Horton D.L."/>
            <person name="Alikhan N.F."/>
            <person name="Baker D."/>
            <person name="Gharbi K."/>
            <person name="Hall N."/>
            <person name="Watson M."/>
            <person name="Adriaenssens E.M."/>
            <person name="Foster-Nyarko E."/>
            <person name="Jarju S."/>
            <person name="Secka A."/>
            <person name="Antonio M."/>
            <person name="Oren A."/>
            <person name="Chaudhuri R.R."/>
            <person name="La Ragione R."/>
            <person name="Hildebrand F."/>
            <person name="Pallen M.J."/>
        </authorList>
    </citation>
    <scope>NUCLEOTIDE SEQUENCE</scope>
    <source>
        <strain evidence="1">ChiBcec15-3976</strain>
    </source>
</reference>
<organism evidence="1 2">
    <name type="scientific">Candidatus Mediterraneibacter quadrami</name>
    <dbReference type="NCBI Taxonomy" id="2838684"/>
    <lineage>
        <taxon>Bacteria</taxon>
        <taxon>Bacillati</taxon>
        <taxon>Bacillota</taxon>
        <taxon>Clostridia</taxon>
        <taxon>Lachnospirales</taxon>
        <taxon>Lachnospiraceae</taxon>
        <taxon>Mediterraneibacter</taxon>
    </lineage>
</organism>
<comment type="caution">
    <text evidence="1">The sequence shown here is derived from an EMBL/GenBank/DDBJ whole genome shotgun (WGS) entry which is preliminary data.</text>
</comment>
<protein>
    <submittedName>
        <fullName evidence="1">Uncharacterized protein</fullName>
    </submittedName>
</protein>
<evidence type="ECO:0000313" key="1">
    <source>
        <dbReference type="EMBL" id="HJD41520.1"/>
    </source>
</evidence>
<sequence>MMKYRYYLKKSIHAALAATLIFVTLFVGRNGLAEARNADCSAETTEKALLCEKIVLG</sequence>
<reference evidence="1" key="2">
    <citation type="submission" date="2021-04" db="EMBL/GenBank/DDBJ databases">
        <authorList>
            <person name="Gilroy R."/>
        </authorList>
    </citation>
    <scope>NUCLEOTIDE SEQUENCE</scope>
    <source>
        <strain evidence="1">ChiBcec15-3976</strain>
    </source>
</reference>
<dbReference type="AlphaFoldDB" id="A0A9D2U5J3"/>
<evidence type="ECO:0000313" key="2">
    <source>
        <dbReference type="Proteomes" id="UP000823909"/>
    </source>
</evidence>
<proteinExistence type="predicted"/>